<name>A0A0E2UCM5_9STRE</name>
<accession>A0A0E2UCM5</accession>
<dbReference type="Gene3D" id="3.40.50.1360">
    <property type="match status" value="1"/>
</dbReference>
<dbReference type="PRINTS" id="PR00037">
    <property type="entry name" value="HTHLACR"/>
</dbReference>
<comment type="function">
    <text evidence="6">Repressor of the lactose catabolism operon. Galactose-6-phosphate is the inducer.</text>
</comment>
<dbReference type="InterPro" id="IPR050313">
    <property type="entry name" value="Carb_Metab_HTH_regulators"/>
</dbReference>
<evidence type="ECO:0000256" key="5">
    <source>
        <dbReference type="ARBA" id="ARBA00023163"/>
    </source>
</evidence>
<dbReference type="Pfam" id="PF00455">
    <property type="entry name" value="DeoRC"/>
    <property type="match status" value="1"/>
</dbReference>
<dbReference type="EMBL" id="NSGR01000005">
    <property type="protein sequence ID" value="PCH13315.1"/>
    <property type="molecule type" value="Genomic_DNA"/>
</dbReference>
<dbReference type="Pfam" id="PF08220">
    <property type="entry name" value="HTH_DeoR"/>
    <property type="match status" value="1"/>
</dbReference>
<dbReference type="STRING" id="936154.STP_0241"/>
<keyword evidence="5" id="KW-0804">Transcription</keyword>
<gene>
    <name evidence="8" type="primary">lacR_1</name>
    <name evidence="8" type="ORF">A9Y57_00716</name>
</gene>
<dbReference type="eggNOG" id="COG1349">
    <property type="taxonomic scope" value="Bacteria"/>
</dbReference>
<protein>
    <recommendedName>
        <fullName evidence="1">Lactose phosphotransferase system repressor</fullName>
    </recommendedName>
</protein>
<evidence type="ECO:0000313" key="8">
    <source>
        <dbReference type="EMBL" id="PCH13315.1"/>
    </source>
</evidence>
<feature type="domain" description="HTH deoR-type" evidence="7">
    <location>
        <begin position="3"/>
        <end position="58"/>
    </location>
</feature>
<dbReference type="InterPro" id="IPR001034">
    <property type="entry name" value="DeoR_HTH"/>
</dbReference>
<keyword evidence="3" id="KW-0805">Transcription regulation</keyword>
<evidence type="ECO:0000256" key="3">
    <source>
        <dbReference type="ARBA" id="ARBA00023015"/>
    </source>
</evidence>
<dbReference type="GO" id="GO:0003677">
    <property type="term" value="F:DNA binding"/>
    <property type="evidence" value="ECO:0007669"/>
    <property type="project" value="UniProtKB-KW"/>
</dbReference>
<sequence length="255" mass="28633">MLKRERLLKIIDKVNAKGIVTVNEIIDALHVSDMTARRDLDELEKAGKLIRIHGGAQSITNTTKLEKSNSEKLAVQIKEKREIAVATKSYVNDGDTIFIGPGTTLEFFAEELLSRHLRIITNSLPVFNILKKSDTVDLILIGGEYRNITGAFVGRIASQVMTTLKFSKAFISCNGIFDNDIATYNESEGEIQQLALDNAIEKYILADNQKFNTYDFSVFYHLDKINKVITDSKLPPSVQERYQTFTDIIIANKGI</sequence>
<dbReference type="PANTHER" id="PTHR30363">
    <property type="entry name" value="HTH-TYPE TRANSCRIPTIONAL REGULATOR SRLR-RELATED"/>
    <property type="match status" value="1"/>
</dbReference>
<keyword evidence="2" id="KW-0678">Repressor</keyword>
<dbReference type="SUPFAM" id="SSF100950">
    <property type="entry name" value="NagB/RpiA/CoA transferase-like"/>
    <property type="match status" value="1"/>
</dbReference>
<dbReference type="RefSeq" id="WP_013793671.1">
    <property type="nucleotide sequence ID" value="NZ_BAWT01000010.1"/>
</dbReference>
<dbReference type="Gene3D" id="1.10.10.10">
    <property type="entry name" value="Winged helix-like DNA-binding domain superfamily/Winged helix DNA-binding domain"/>
    <property type="match status" value="1"/>
</dbReference>
<dbReference type="InterPro" id="IPR036390">
    <property type="entry name" value="WH_DNA-bd_sf"/>
</dbReference>
<evidence type="ECO:0000313" key="9">
    <source>
        <dbReference type="Proteomes" id="UP000217465"/>
    </source>
</evidence>
<dbReference type="GO" id="GO:0003700">
    <property type="term" value="F:DNA-binding transcription factor activity"/>
    <property type="evidence" value="ECO:0007669"/>
    <property type="project" value="InterPro"/>
</dbReference>
<dbReference type="InterPro" id="IPR014036">
    <property type="entry name" value="DeoR-like_C"/>
</dbReference>
<dbReference type="SMART" id="SM00420">
    <property type="entry name" value="HTH_DEOR"/>
    <property type="match status" value="1"/>
</dbReference>
<dbReference type="AlphaFoldDB" id="A0A0E2UCM5"/>
<dbReference type="InterPro" id="IPR037171">
    <property type="entry name" value="NagB/RpiA_transferase-like"/>
</dbReference>
<dbReference type="PROSITE" id="PS00894">
    <property type="entry name" value="HTH_DEOR_1"/>
    <property type="match status" value="1"/>
</dbReference>
<dbReference type="InterPro" id="IPR018356">
    <property type="entry name" value="Tscrpt_reg_HTH_DeoR_CS"/>
</dbReference>
<dbReference type="Proteomes" id="UP000217465">
    <property type="component" value="Unassembled WGS sequence"/>
</dbReference>
<dbReference type="PROSITE" id="PS51000">
    <property type="entry name" value="HTH_DEOR_2"/>
    <property type="match status" value="1"/>
</dbReference>
<keyword evidence="8" id="KW-0808">Transferase</keyword>
<reference evidence="8 9" key="1">
    <citation type="submission" date="2016-06" db="EMBL/GenBank/DDBJ databases">
        <authorList>
            <person name="Haines A.N."/>
            <person name="Council K.R."/>
        </authorList>
    </citation>
    <scope>NUCLEOTIDE SEQUENCE [LARGE SCALE GENOMIC DNA]</scope>
    <source>
        <strain evidence="8 9">SP158-29</strain>
    </source>
</reference>
<evidence type="ECO:0000256" key="2">
    <source>
        <dbReference type="ARBA" id="ARBA00022491"/>
    </source>
</evidence>
<evidence type="ECO:0000256" key="6">
    <source>
        <dbReference type="ARBA" id="ARBA00024937"/>
    </source>
</evidence>
<dbReference type="SUPFAM" id="SSF46785">
    <property type="entry name" value="Winged helix' DNA-binding domain"/>
    <property type="match status" value="1"/>
</dbReference>
<dbReference type="OMA" id="KHGQEHF"/>
<dbReference type="SMART" id="SM01134">
    <property type="entry name" value="DeoRC"/>
    <property type="match status" value="1"/>
</dbReference>
<evidence type="ECO:0000256" key="4">
    <source>
        <dbReference type="ARBA" id="ARBA00023125"/>
    </source>
</evidence>
<organism evidence="8 9">
    <name type="scientific">Streptococcus parauberis</name>
    <dbReference type="NCBI Taxonomy" id="1348"/>
    <lineage>
        <taxon>Bacteria</taxon>
        <taxon>Bacillati</taxon>
        <taxon>Bacillota</taxon>
        <taxon>Bacilli</taxon>
        <taxon>Lactobacillales</taxon>
        <taxon>Streptococcaceae</taxon>
        <taxon>Streptococcus</taxon>
    </lineage>
</organism>
<proteinExistence type="predicted"/>
<comment type="caution">
    <text evidence="8">The sequence shown here is derived from an EMBL/GenBank/DDBJ whole genome shotgun (WGS) entry which is preliminary data.</text>
</comment>
<dbReference type="InterPro" id="IPR036388">
    <property type="entry name" value="WH-like_DNA-bd_sf"/>
</dbReference>
<dbReference type="PANTHER" id="PTHR30363:SF4">
    <property type="entry name" value="GLYCEROL-3-PHOSPHATE REGULON REPRESSOR"/>
    <property type="match status" value="1"/>
</dbReference>
<dbReference type="GO" id="GO:0016740">
    <property type="term" value="F:transferase activity"/>
    <property type="evidence" value="ECO:0007669"/>
    <property type="project" value="UniProtKB-KW"/>
</dbReference>
<evidence type="ECO:0000256" key="1">
    <source>
        <dbReference type="ARBA" id="ARBA00021390"/>
    </source>
</evidence>
<evidence type="ECO:0000259" key="7">
    <source>
        <dbReference type="PROSITE" id="PS51000"/>
    </source>
</evidence>
<keyword evidence="4" id="KW-0238">DNA-binding</keyword>